<gene>
    <name evidence="1" type="ORF">LOD99_837</name>
</gene>
<dbReference type="Proteomes" id="UP001165289">
    <property type="component" value="Unassembled WGS sequence"/>
</dbReference>
<accession>A0AAV7JZT8</accession>
<name>A0AAV7JZT8_9METZ</name>
<dbReference type="AlphaFoldDB" id="A0AAV7JZT8"/>
<sequence length="163" mass="18878">MLRSFIEKLSLFSRQAEKNDFRHLPSVVKLLKDNPEEVFMTNKLKLNLKTLSQNFSQRFYVFQEYEHESRQFEDPFSINVADCEDSGVQLELIDLKNHELLKIAFSTGDLIAFYQLMDEKAFPKLKSHALYIGSMLGATYVSEQSFSLPSTPRLLCICDVILL</sequence>
<keyword evidence="2" id="KW-1185">Reference proteome</keyword>
<dbReference type="PANTHER" id="PTHR45913">
    <property type="entry name" value="EPM2A-INTERACTING PROTEIN 1"/>
    <property type="match status" value="1"/>
</dbReference>
<evidence type="ECO:0000313" key="2">
    <source>
        <dbReference type="Proteomes" id="UP001165289"/>
    </source>
</evidence>
<protein>
    <submittedName>
        <fullName evidence="1">General transcription factor II-I repeat domain-containing protein 2A-like</fullName>
    </submittedName>
</protein>
<comment type="caution">
    <text evidence="1">The sequence shown here is derived from an EMBL/GenBank/DDBJ whole genome shotgun (WGS) entry which is preliminary data.</text>
</comment>
<dbReference type="EMBL" id="JAKMXF010000222">
    <property type="protein sequence ID" value="KAI6654441.1"/>
    <property type="molecule type" value="Genomic_DNA"/>
</dbReference>
<organism evidence="1 2">
    <name type="scientific">Oopsacas minuta</name>
    <dbReference type="NCBI Taxonomy" id="111878"/>
    <lineage>
        <taxon>Eukaryota</taxon>
        <taxon>Metazoa</taxon>
        <taxon>Porifera</taxon>
        <taxon>Hexactinellida</taxon>
        <taxon>Hexasterophora</taxon>
        <taxon>Lyssacinosida</taxon>
        <taxon>Leucopsacidae</taxon>
        <taxon>Oopsacas</taxon>
    </lineage>
</organism>
<dbReference type="PANTHER" id="PTHR45913:SF21">
    <property type="entry name" value="DUF4371 DOMAIN-CONTAINING PROTEIN"/>
    <property type="match status" value="1"/>
</dbReference>
<proteinExistence type="predicted"/>
<reference evidence="1 2" key="1">
    <citation type="journal article" date="2023" name="BMC Biol.">
        <title>The compact genome of the sponge Oopsacas minuta (Hexactinellida) is lacking key metazoan core genes.</title>
        <authorList>
            <person name="Santini S."/>
            <person name="Schenkelaars Q."/>
            <person name="Jourda C."/>
            <person name="Duchesne M."/>
            <person name="Belahbib H."/>
            <person name="Rocher C."/>
            <person name="Selva M."/>
            <person name="Riesgo A."/>
            <person name="Vervoort M."/>
            <person name="Leys S.P."/>
            <person name="Kodjabachian L."/>
            <person name="Le Bivic A."/>
            <person name="Borchiellini C."/>
            <person name="Claverie J.M."/>
            <person name="Renard E."/>
        </authorList>
    </citation>
    <scope>NUCLEOTIDE SEQUENCE [LARGE SCALE GENOMIC DNA]</scope>
    <source>
        <strain evidence="1">SPO-2</strain>
    </source>
</reference>
<evidence type="ECO:0000313" key="1">
    <source>
        <dbReference type="EMBL" id="KAI6654441.1"/>
    </source>
</evidence>